<evidence type="ECO:0000313" key="4">
    <source>
        <dbReference type="Proteomes" id="UP001500367"/>
    </source>
</evidence>
<reference evidence="4" key="1">
    <citation type="journal article" date="2019" name="Int. J. Syst. Evol. Microbiol.">
        <title>The Global Catalogue of Microorganisms (GCM) 10K type strain sequencing project: providing services to taxonomists for standard genome sequencing and annotation.</title>
        <authorList>
            <consortium name="The Broad Institute Genomics Platform"/>
            <consortium name="The Broad Institute Genome Sequencing Center for Infectious Disease"/>
            <person name="Wu L."/>
            <person name="Ma J."/>
        </authorList>
    </citation>
    <scope>NUCLEOTIDE SEQUENCE [LARGE SCALE GENOMIC DNA]</scope>
    <source>
        <strain evidence="4">JCM 17069</strain>
    </source>
</reference>
<proteinExistence type="predicted"/>
<keyword evidence="1" id="KW-0812">Transmembrane</keyword>
<sequence length="117" mass="13646">MKEDFYGSINMIPFYKCYKFIFNYENSTISNKVSFLKEFFGNIILLFPFAKALEIVLQKKITLKKKCFYIFIASFSIEFSQYIFNLGIMEVDDIILNFSGGVLGAYLLNSYNESIKV</sequence>
<comment type="caution">
    <text evidence="3">The sequence shown here is derived from an EMBL/GenBank/DDBJ whole genome shotgun (WGS) entry which is preliminary data.</text>
</comment>
<keyword evidence="1" id="KW-0472">Membrane</keyword>
<feature type="transmembrane region" description="Helical" evidence="1">
    <location>
        <begin position="69"/>
        <end position="88"/>
    </location>
</feature>
<dbReference type="InterPro" id="IPR053150">
    <property type="entry name" value="Teicoplanin_resist-assoc"/>
</dbReference>
<dbReference type="Proteomes" id="UP001500367">
    <property type="component" value="Unassembled WGS sequence"/>
</dbReference>
<name>A0ABP7W582_9FLAO</name>
<feature type="transmembrane region" description="Helical" evidence="1">
    <location>
        <begin position="94"/>
        <end position="111"/>
    </location>
</feature>
<dbReference type="PANTHER" id="PTHR36834:SF2">
    <property type="entry name" value="MEMBRANE PROTEIN"/>
    <property type="match status" value="1"/>
</dbReference>
<organism evidence="3 4">
    <name type="scientific">Flavobacterium cheonanense</name>
    <dbReference type="NCBI Taxonomy" id="706183"/>
    <lineage>
        <taxon>Bacteria</taxon>
        <taxon>Pseudomonadati</taxon>
        <taxon>Bacteroidota</taxon>
        <taxon>Flavobacteriia</taxon>
        <taxon>Flavobacteriales</taxon>
        <taxon>Flavobacteriaceae</taxon>
        <taxon>Flavobacterium</taxon>
    </lineage>
</organism>
<dbReference type="Pfam" id="PF04892">
    <property type="entry name" value="VanZ"/>
    <property type="match status" value="1"/>
</dbReference>
<gene>
    <name evidence="3" type="ORF">GCM10022389_29350</name>
</gene>
<feature type="domain" description="VanZ-like" evidence="2">
    <location>
        <begin position="8"/>
        <end position="108"/>
    </location>
</feature>
<keyword evidence="1" id="KW-1133">Transmembrane helix</keyword>
<dbReference type="InterPro" id="IPR006976">
    <property type="entry name" value="VanZ-like"/>
</dbReference>
<dbReference type="PANTHER" id="PTHR36834">
    <property type="entry name" value="MEMBRANE PROTEIN-RELATED"/>
    <property type="match status" value="1"/>
</dbReference>
<evidence type="ECO:0000256" key="1">
    <source>
        <dbReference type="SAM" id="Phobius"/>
    </source>
</evidence>
<evidence type="ECO:0000313" key="3">
    <source>
        <dbReference type="EMBL" id="GAA4081389.1"/>
    </source>
</evidence>
<evidence type="ECO:0000259" key="2">
    <source>
        <dbReference type="Pfam" id="PF04892"/>
    </source>
</evidence>
<dbReference type="EMBL" id="BAABCT010000017">
    <property type="protein sequence ID" value="GAA4081389.1"/>
    <property type="molecule type" value="Genomic_DNA"/>
</dbReference>
<accession>A0ABP7W582</accession>
<protein>
    <recommendedName>
        <fullName evidence="2">VanZ-like domain-containing protein</fullName>
    </recommendedName>
</protein>
<keyword evidence="4" id="KW-1185">Reference proteome</keyword>